<reference evidence="6" key="2">
    <citation type="submission" date="2025-08" db="UniProtKB">
        <authorList>
            <consortium name="Ensembl"/>
        </authorList>
    </citation>
    <scope>IDENTIFICATION</scope>
</reference>
<dbReference type="GO" id="GO:0033630">
    <property type="term" value="P:positive regulation of cell adhesion mediated by integrin"/>
    <property type="evidence" value="ECO:0007669"/>
    <property type="project" value="Ensembl"/>
</dbReference>
<dbReference type="GO" id="GO:0006955">
    <property type="term" value="P:immune response"/>
    <property type="evidence" value="ECO:0007669"/>
    <property type="project" value="InterPro"/>
</dbReference>
<dbReference type="GO" id="GO:0048666">
    <property type="term" value="P:neuron development"/>
    <property type="evidence" value="ECO:0007669"/>
    <property type="project" value="Ensembl"/>
</dbReference>
<keyword evidence="7" id="KW-1185">Reference proteome</keyword>
<dbReference type="GO" id="GO:0048146">
    <property type="term" value="P:positive regulation of fibroblast proliferation"/>
    <property type="evidence" value="ECO:0007669"/>
    <property type="project" value="Ensembl"/>
</dbReference>
<dbReference type="GO" id="GO:0010628">
    <property type="term" value="P:positive regulation of gene expression"/>
    <property type="evidence" value="ECO:0007669"/>
    <property type="project" value="Ensembl"/>
</dbReference>
<dbReference type="PANTHER" id="PTHR10633:SF0">
    <property type="entry name" value="LEUKEMIA INHIBITORY FACTOR"/>
    <property type="match status" value="1"/>
</dbReference>
<dbReference type="GO" id="GO:0048144">
    <property type="term" value="P:fibroblast proliferation"/>
    <property type="evidence" value="ECO:0007669"/>
    <property type="project" value="Ensembl"/>
</dbReference>
<dbReference type="GO" id="GO:0060426">
    <property type="term" value="P:lung vasculature development"/>
    <property type="evidence" value="ECO:0007669"/>
    <property type="project" value="Ensembl"/>
</dbReference>
<dbReference type="GO" id="GO:0010467">
    <property type="term" value="P:gene expression"/>
    <property type="evidence" value="ECO:0007669"/>
    <property type="project" value="Ensembl"/>
</dbReference>
<comment type="function">
    <text evidence="5">LIF has the capacity to induce terminal differentiation in leukemic cells. Its activities include the induction of hematopoietic differentiation in normal and myeloid leukemia cells, the induction of neuronal cell differentiation, and the stimulation of acute-phase protein synthesis in hepatocytes.</text>
</comment>
<dbReference type="GO" id="GO:0060463">
    <property type="term" value="P:lung lobe morphogenesis"/>
    <property type="evidence" value="ECO:0007669"/>
    <property type="project" value="Ensembl"/>
</dbReference>
<dbReference type="AlphaFoldDB" id="A0A670KHD6"/>
<dbReference type="GO" id="GO:0046888">
    <property type="term" value="P:negative regulation of hormone secretion"/>
    <property type="evidence" value="ECO:0007669"/>
    <property type="project" value="Ensembl"/>
</dbReference>
<dbReference type="OMA" id="CHDVRPC"/>
<reference evidence="6 7" key="1">
    <citation type="journal article" date="2019" name="Proc. Natl. Acad. Sci. U.S.A.">
        <title>Regulatory changes in pterin and carotenoid genes underlie balanced color polymorphisms in the wall lizard.</title>
        <authorList>
            <person name="Andrade P."/>
            <person name="Pinho C."/>
            <person name="Perez I de Lanuza G."/>
            <person name="Afonso S."/>
            <person name="Brejcha J."/>
            <person name="Rubin C.J."/>
            <person name="Wallerman O."/>
            <person name="Pereira P."/>
            <person name="Sabatino S.J."/>
            <person name="Bellati A."/>
            <person name="Pellitteri-Rosa D."/>
            <person name="Bosakova Z."/>
            <person name="Bunikis I."/>
            <person name="Carretero M.A."/>
            <person name="Feiner N."/>
            <person name="Marsik P."/>
            <person name="Pauperio F."/>
            <person name="Salvi D."/>
            <person name="Soler L."/>
            <person name="While G.M."/>
            <person name="Uller T."/>
            <person name="Font E."/>
            <person name="Andersson L."/>
            <person name="Carneiro M."/>
        </authorList>
    </citation>
    <scope>NUCLEOTIDE SEQUENCE</scope>
</reference>
<proteinExistence type="predicted"/>
<reference evidence="6" key="3">
    <citation type="submission" date="2025-09" db="UniProtKB">
        <authorList>
            <consortium name="Ensembl"/>
        </authorList>
    </citation>
    <scope>IDENTIFICATION</scope>
</reference>
<dbReference type="GO" id="GO:0001666">
    <property type="term" value="P:response to hypoxia"/>
    <property type="evidence" value="ECO:0007669"/>
    <property type="project" value="Ensembl"/>
</dbReference>
<dbReference type="InterPro" id="IPR009079">
    <property type="entry name" value="4_helix_cytokine-like_core"/>
</dbReference>
<evidence type="ECO:0000256" key="3">
    <source>
        <dbReference type="ARBA" id="ARBA00022514"/>
    </source>
</evidence>
<dbReference type="PANTHER" id="PTHR10633">
    <property type="entry name" value="LEUKEMIA INHIBITORY FACTOR"/>
    <property type="match status" value="1"/>
</dbReference>
<dbReference type="PRINTS" id="PR01883">
    <property type="entry name" value="LEUKAEMIAIF"/>
</dbReference>
<dbReference type="GO" id="GO:1904894">
    <property type="term" value="P:positive regulation of receptor signaling pathway via STAT"/>
    <property type="evidence" value="ECO:0007669"/>
    <property type="project" value="Ensembl"/>
</dbReference>
<dbReference type="GO" id="GO:0048861">
    <property type="term" value="P:leukemia inhibitory factor signaling pathway"/>
    <property type="evidence" value="ECO:0007669"/>
    <property type="project" value="Ensembl"/>
</dbReference>
<evidence type="ECO:0000313" key="6">
    <source>
        <dbReference type="Ensembl" id="ENSPMRP00000036416.1"/>
    </source>
</evidence>
<dbReference type="Proteomes" id="UP000472272">
    <property type="component" value="Chromosome 16"/>
</dbReference>
<dbReference type="GO" id="GO:0072307">
    <property type="term" value="P:regulation of metanephric nephron tubule epithelial cell differentiation"/>
    <property type="evidence" value="ECO:0007669"/>
    <property type="project" value="Ensembl"/>
</dbReference>
<dbReference type="GO" id="GO:0072108">
    <property type="term" value="P:positive regulation of mesenchymal to epithelial transition involved in metanephros morphogenesis"/>
    <property type="evidence" value="ECO:0007669"/>
    <property type="project" value="Ensembl"/>
</dbReference>
<dbReference type="GO" id="GO:0008285">
    <property type="term" value="P:negative regulation of cell population proliferation"/>
    <property type="evidence" value="ECO:0007669"/>
    <property type="project" value="Ensembl"/>
</dbReference>
<dbReference type="GO" id="GO:0005125">
    <property type="term" value="F:cytokine activity"/>
    <property type="evidence" value="ECO:0007669"/>
    <property type="project" value="UniProtKB-KW"/>
</dbReference>
<evidence type="ECO:0000256" key="4">
    <source>
        <dbReference type="ARBA" id="ARBA00022525"/>
    </source>
</evidence>
<evidence type="ECO:0000313" key="7">
    <source>
        <dbReference type="Proteomes" id="UP000472272"/>
    </source>
</evidence>
<dbReference type="Pfam" id="PF01291">
    <property type="entry name" value="LIF_OSM"/>
    <property type="match status" value="1"/>
</dbReference>
<dbReference type="SMART" id="SM00080">
    <property type="entry name" value="LIF_OSM"/>
    <property type="match status" value="1"/>
</dbReference>
<dbReference type="GO" id="GO:0008083">
    <property type="term" value="F:growth factor activity"/>
    <property type="evidence" value="ECO:0007669"/>
    <property type="project" value="Ensembl"/>
</dbReference>
<dbReference type="GO" id="GO:0005829">
    <property type="term" value="C:cytosol"/>
    <property type="evidence" value="ECO:0007669"/>
    <property type="project" value="Ensembl"/>
</dbReference>
<dbReference type="InterPro" id="IPR003624">
    <property type="entry name" value="Leukemia_IF"/>
</dbReference>
<dbReference type="SUPFAM" id="SSF47266">
    <property type="entry name" value="4-helical cytokines"/>
    <property type="match status" value="1"/>
</dbReference>
<dbReference type="GO" id="GO:0048644">
    <property type="term" value="P:muscle organ morphogenesis"/>
    <property type="evidence" value="ECO:0007669"/>
    <property type="project" value="Ensembl"/>
</dbReference>
<dbReference type="GO" id="GO:0048711">
    <property type="term" value="P:positive regulation of astrocyte differentiation"/>
    <property type="evidence" value="ECO:0007669"/>
    <property type="project" value="Ensembl"/>
</dbReference>
<dbReference type="GeneTree" id="ENSGT00390000000059"/>
<dbReference type="GO" id="GO:0005146">
    <property type="term" value="F:leukemia inhibitory factor receptor binding"/>
    <property type="evidence" value="ECO:0007669"/>
    <property type="project" value="Ensembl"/>
</dbReference>
<dbReference type="GO" id="GO:0140013">
    <property type="term" value="P:meiotic nuclear division"/>
    <property type="evidence" value="ECO:0007669"/>
    <property type="project" value="Ensembl"/>
</dbReference>
<comment type="subcellular location">
    <subcellularLocation>
        <location evidence="1">Secreted</location>
    </subcellularLocation>
</comment>
<evidence type="ECO:0000256" key="5">
    <source>
        <dbReference type="ARBA" id="ARBA00024822"/>
    </source>
</evidence>
<gene>
    <name evidence="6" type="primary">LIF</name>
</gene>
<protein>
    <recommendedName>
        <fullName evidence="2">Leukemia inhibitory factor</fullName>
    </recommendedName>
</protein>
<dbReference type="GO" id="GO:0045944">
    <property type="term" value="P:positive regulation of transcription by RNA polymerase II"/>
    <property type="evidence" value="ECO:0007669"/>
    <property type="project" value="Ensembl"/>
</dbReference>
<dbReference type="GO" id="GO:0045835">
    <property type="term" value="P:negative regulation of meiotic nuclear division"/>
    <property type="evidence" value="ECO:0007669"/>
    <property type="project" value="Ensembl"/>
</dbReference>
<evidence type="ECO:0000256" key="1">
    <source>
        <dbReference type="ARBA" id="ARBA00004613"/>
    </source>
</evidence>
<dbReference type="GO" id="GO:0048863">
    <property type="term" value="P:stem cell differentiation"/>
    <property type="evidence" value="ECO:0007669"/>
    <property type="project" value="Ensembl"/>
</dbReference>
<name>A0A670KHD6_PODMU</name>
<dbReference type="GO" id="GO:0070373">
    <property type="term" value="P:negative regulation of ERK1 and ERK2 cascade"/>
    <property type="evidence" value="ECO:0007669"/>
    <property type="project" value="Ensembl"/>
</dbReference>
<dbReference type="GO" id="GO:0035019">
    <property type="term" value="P:somatic stem cell population maintenance"/>
    <property type="evidence" value="ECO:0007669"/>
    <property type="project" value="Ensembl"/>
</dbReference>
<dbReference type="GO" id="GO:0000902">
    <property type="term" value="P:cell morphogenesis"/>
    <property type="evidence" value="ECO:0007669"/>
    <property type="project" value="Ensembl"/>
</dbReference>
<sequence length="225" mass="25422">MFGSGTHCFPTGQQTLTHPFLLLLFRTGVVPLLLAMHCRLVPGKPLLRNRRNLMCDNISPCGETVFNQIKCQVTRLNLSAPGLFDAYLESQGSPFNRAEVKSLCVSKDTFPSFDNRTRKEMLISLYKIFTFFNASLGNITRDQENNERKDLLERLSNTTAKTRGLLANLTCLLCSEYKVTDVKVTYGSEETGAFEKKKQGCWALRMYAETIPLIAQALGKCHRQR</sequence>
<organism evidence="6 7">
    <name type="scientific">Podarcis muralis</name>
    <name type="common">Wall lizard</name>
    <name type="synonym">Lacerta muralis</name>
    <dbReference type="NCBI Taxonomy" id="64176"/>
    <lineage>
        <taxon>Eukaryota</taxon>
        <taxon>Metazoa</taxon>
        <taxon>Chordata</taxon>
        <taxon>Craniata</taxon>
        <taxon>Vertebrata</taxon>
        <taxon>Euteleostomi</taxon>
        <taxon>Lepidosauria</taxon>
        <taxon>Squamata</taxon>
        <taxon>Bifurcata</taxon>
        <taxon>Unidentata</taxon>
        <taxon>Episquamata</taxon>
        <taxon>Laterata</taxon>
        <taxon>Lacertibaenia</taxon>
        <taxon>Lacertidae</taxon>
        <taxon>Podarcis</taxon>
    </lineage>
</organism>
<dbReference type="GO" id="GO:0005615">
    <property type="term" value="C:extracellular space"/>
    <property type="evidence" value="ECO:0007669"/>
    <property type="project" value="UniProtKB-KW"/>
</dbReference>
<dbReference type="GO" id="GO:0043410">
    <property type="term" value="P:positive regulation of MAPK cascade"/>
    <property type="evidence" value="ECO:0007669"/>
    <property type="project" value="Ensembl"/>
</dbReference>
<keyword evidence="4" id="KW-0964">Secreted</keyword>
<keyword evidence="3" id="KW-0202">Cytokine</keyword>
<accession>A0A670KHD6</accession>
<dbReference type="GO" id="GO:0001974">
    <property type="term" value="P:blood vessel remodeling"/>
    <property type="evidence" value="ECO:0007669"/>
    <property type="project" value="Ensembl"/>
</dbReference>
<dbReference type="GO" id="GO:0045651">
    <property type="term" value="P:positive regulation of macrophage differentiation"/>
    <property type="evidence" value="ECO:0007669"/>
    <property type="project" value="Ensembl"/>
</dbReference>
<dbReference type="InterPro" id="IPR001581">
    <property type="entry name" value="Leukemia_IF/oncostatin"/>
</dbReference>
<dbReference type="Ensembl" id="ENSPMRT00000038584.1">
    <property type="protein sequence ID" value="ENSPMRP00000036416.1"/>
    <property type="gene ID" value="ENSPMRG00000023502.1"/>
</dbReference>
<dbReference type="GO" id="GO:0097696">
    <property type="term" value="P:cell surface receptor signaling pathway via STAT"/>
    <property type="evidence" value="ECO:0007669"/>
    <property type="project" value="Ensembl"/>
</dbReference>
<evidence type="ECO:0000256" key="2">
    <source>
        <dbReference type="ARBA" id="ARBA00016836"/>
    </source>
</evidence>
<dbReference type="Gene3D" id="1.20.1250.10">
    <property type="match status" value="1"/>
</dbReference>